<proteinExistence type="predicted"/>
<dbReference type="AlphaFoldDB" id="A0A645H221"/>
<organism evidence="1">
    <name type="scientific">bioreactor metagenome</name>
    <dbReference type="NCBI Taxonomy" id="1076179"/>
    <lineage>
        <taxon>unclassified sequences</taxon>
        <taxon>metagenomes</taxon>
        <taxon>ecological metagenomes</taxon>
    </lineage>
</organism>
<reference evidence="1" key="1">
    <citation type="submission" date="2019-08" db="EMBL/GenBank/DDBJ databases">
        <authorList>
            <person name="Kucharzyk K."/>
            <person name="Murdoch R.W."/>
            <person name="Higgins S."/>
            <person name="Loffler F."/>
        </authorList>
    </citation>
    <scope>NUCLEOTIDE SEQUENCE</scope>
</reference>
<dbReference type="EMBL" id="VSSQ01084869">
    <property type="protein sequence ID" value="MPN32710.1"/>
    <property type="molecule type" value="Genomic_DNA"/>
</dbReference>
<sequence>MTDEEFIKMISEKFEIIETEGRAKPSKQYDFGMYLSKKWYMLTAKDNLRIDDAVAGLDVSVLQDNVLIPMLGIGDIRTDKRIDFVGGIRGLGELEKRVDSGEMKVAFSMYPTSIEQLMTIADEDKIMPPKSTWFEPKLRSGLFIHSLD</sequence>
<accession>A0A645H221</accession>
<gene>
    <name evidence="1" type="ORF">SDC9_180190</name>
</gene>
<evidence type="ECO:0008006" key="2">
    <source>
        <dbReference type="Google" id="ProtNLM"/>
    </source>
</evidence>
<dbReference type="PANTHER" id="PTHR36454:SF1">
    <property type="entry name" value="DUF1015 DOMAIN-CONTAINING PROTEIN"/>
    <property type="match status" value="1"/>
</dbReference>
<comment type="caution">
    <text evidence="1">The sequence shown here is derived from an EMBL/GenBank/DDBJ whole genome shotgun (WGS) entry which is preliminary data.</text>
</comment>
<name>A0A645H221_9ZZZZ</name>
<dbReference type="PANTHER" id="PTHR36454">
    <property type="entry name" value="LMO2823 PROTEIN"/>
    <property type="match status" value="1"/>
</dbReference>
<dbReference type="Pfam" id="PF06245">
    <property type="entry name" value="DUF1015"/>
    <property type="match status" value="1"/>
</dbReference>
<dbReference type="InterPro" id="IPR008323">
    <property type="entry name" value="UCP033563"/>
</dbReference>
<evidence type="ECO:0000313" key="1">
    <source>
        <dbReference type="EMBL" id="MPN32710.1"/>
    </source>
</evidence>
<protein>
    <recommendedName>
        <fullName evidence="2">DUF1015 domain-containing protein</fullName>
    </recommendedName>
</protein>